<protein>
    <submittedName>
        <fullName evidence="1">Uncharacterized protein</fullName>
    </submittedName>
</protein>
<reference evidence="1" key="1">
    <citation type="submission" date="2015-01" db="EMBL/GenBank/DDBJ databases">
        <authorList>
            <person name="Xiang T."/>
            <person name="Song Y."/>
            <person name="Huang L."/>
            <person name="Wang B."/>
            <person name="Wu P."/>
        </authorList>
    </citation>
    <scope>NUCLEOTIDE SEQUENCE [LARGE SCALE GENOMIC DNA]</scope>
    <source>
        <strain evidence="1">V1</strain>
    </source>
</reference>
<evidence type="ECO:0000313" key="3">
    <source>
        <dbReference type="Proteomes" id="UP000042527"/>
    </source>
</evidence>
<dbReference type="OrthoDB" id="356947at2"/>
<reference evidence="3" key="2">
    <citation type="submission" date="2015-01" db="EMBL/GenBank/DDBJ databases">
        <authorList>
            <person name="Manzoor Shahid"/>
            <person name="Zubair Saima"/>
        </authorList>
    </citation>
    <scope>NUCLEOTIDE SEQUENCE [LARGE SCALE GENOMIC DNA]</scope>
    <source>
        <strain evidence="3">V1</strain>
    </source>
</reference>
<dbReference type="Proteomes" id="UP000042527">
    <property type="component" value="Unassembled WGS sequence"/>
</dbReference>
<dbReference type="RefSeq" id="WP_002697903.1">
    <property type="nucleotide sequence ID" value="NZ_CDNC01000045.1"/>
</dbReference>
<dbReference type="AlphaFoldDB" id="A0A0B7GYN2"/>
<sequence>MNRTAETALLTLPRISFQNAILKDGETVSVRLLSPPENGKALVLIKGQQIEASVLQNLKKGDILRVTVAIKESTVFLSPQKETFTEQTQPLFQQLGLPVTEANVALLSTLQTIQSKDMPQILPQLAARIKKLPQNQKEAAFLLGILKDRKIDLHDEVFSLILGLLTGNADDHSKNKANQDDSDIFKLINHKKGSHLHWIVIPFQKELAAKTWKGSLALLLNLPKNTCEELVLRAKTDTACWIFVLKGTDCYIENAAETKLSKTKKTAYCRLLQHELQALGLKNIRVEYGISSKSAYFPLAGIDISV</sequence>
<gene>
    <name evidence="2" type="ORF">FUT82_11635</name>
    <name evidence="1" type="ORF">TPHV1_50012</name>
</gene>
<dbReference type="EMBL" id="CP042817">
    <property type="protein sequence ID" value="QEJ98582.1"/>
    <property type="molecule type" value="Genomic_DNA"/>
</dbReference>
<dbReference type="Proteomes" id="UP000323594">
    <property type="component" value="Chromosome"/>
</dbReference>
<keyword evidence="3" id="KW-1185">Reference proteome</keyword>
<evidence type="ECO:0000313" key="1">
    <source>
        <dbReference type="EMBL" id="CEM62752.1"/>
    </source>
</evidence>
<dbReference type="EMBL" id="CDNC01000045">
    <property type="protein sequence ID" value="CEM62752.1"/>
    <property type="molecule type" value="Genomic_DNA"/>
</dbReference>
<accession>A0A0B7GYN2</accession>
<evidence type="ECO:0000313" key="2">
    <source>
        <dbReference type="EMBL" id="QEJ98582.1"/>
    </source>
</evidence>
<organism evidence="1 3">
    <name type="scientific">Treponema phagedenis</name>
    <dbReference type="NCBI Taxonomy" id="162"/>
    <lineage>
        <taxon>Bacteria</taxon>
        <taxon>Pseudomonadati</taxon>
        <taxon>Spirochaetota</taxon>
        <taxon>Spirochaetia</taxon>
        <taxon>Spirochaetales</taxon>
        <taxon>Treponemataceae</taxon>
        <taxon>Treponema</taxon>
    </lineage>
</organism>
<evidence type="ECO:0000313" key="4">
    <source>
        <dbReference type="Proteomes" id="UP000323594"/>
    </source>
</evidence>
<proteinExistence type="predicted"/>
<name>A0A0B7GYN2_TREPH</name>
<reference evidence="2 4" key="3">
    <citation type="submission" date="2019-08" db="EMBL/GenBank/DDBJ databases">
        <authorList>
            <person name="Kuhnert P."/>
        </authorList>
    </citation>
    <scope>NUCLEOTIDE SEQUENCE [LARGE SCALE GENOMIC DNA]</scope>
    <source>
        <strain evidence="2 4">B36.5</strain>
    </source>
</reference>